<dbReference type="AlphaFoldDB" id="A0AAJ8BSW0"/>
<reference evidence="1" key="1">
    <citation type="submission" date="2025-02" db="EMBL/GenBank/DDBJ databases">
        <authorList>
            <consortium name="NCBI Genome Project"/>
        </authorList>
    </citation>
    <scope>NUCLEOTIDE SEQUENCE</scope>
</reference>
<dbReference type="VEuPathDB" id="FungiDB:An14g05060"/>
<dbReference type="RefSeq" id="XP_059602338.1">
    <property type="nucleotide sequence ID" value="XM_059744272.1"/>
</dbReference>
<proteinExistence type="predicted"/>
<evidence type="ECO:0000313" key="1">
    <source>
        <dbReference type="RefSeq" id="XP_059602338.1"/>
    </source>
</evidence>
<reference evidence="1" key="2">
    <citation type="submission" date="2025-08" db="UniProtKB">
        <authorList>
            <consortium name="RefSeq"/>
        </authorList>
    </citation>
    <scope>IDENTIFICATION</scope>
</reference>
<organism evidence="1">
    <name type="scientific">Aspergillus niger</name>
    <dbReference type="NCBI Taxonomy" id="5061"/>
    <lineage>
        <taxon>Eukaryota</taxon>
        <taxon>Fungi</taxon>
        <taxon>Dikarya</taxon>
        <taxon>Ascomycota</taxon>
        <taxon>Pezizomycotina</taxon>
        <taxon>Eurotiomycetes</taxon>
        <taxon>Eurotiomycetidae</taxon>
        <taxon>Eurotiales</taxon>
        <taxon>Aspergillaceae</taxon>
        <taxon>Aspergillus</taxon>
        <taxon>Aspergillus subgen. Circumdati</taxon>
    </lineage>
</organism>
<name>A0AAJ8BSW0_ASPNG</name>
<protein>
    <submittedName>
        <fullName evidence="1">Uncharacterized protein</fullName>
    </submittedName>
</protein>
<dbReference type="GeneID" id="84593013"/>
<dbReference type="KEGG" id="ang:An14g05060"/>
<accession>A0AAJ8BSW0</accession>
<sequence>MSGMVCTIEGDELVSELGGLNSPSAKHHECCVFMSPRVMGTRKLILQEAA</sequence>
<gene>
    <name evidence="1" type="ORF">An14g05060</name>
</gene>